<dbReference type="EMBL" id="JANHOG010000287">
    <property type="protein sequence ID" value="KAJ3555923.1"/>
    <property type="molecule type" value="Genomic_DNA"/>
</dbReference>
<evidence type="ECO:0000313" key="1">
    <source>
        <dbReference type="EMBL" id="KAJ3555923.1"/>
    </source>
</evidence>
<proteinExistence type="predicted"/>
<keyword evidence="2" id="KW-1185">Reference proteome</keyword>
<reference evidence="1" key="1">
    <citation type="submission" date="2022-07" db="EMBL/GenBank/DDBJ databases">
        <title>Genome Sequence of Phlebia brevispora.</title>
        <authorList>
            <person name="Buettner E."/>
        </authorList>
    </citation>
    <scope>NUCLEOTIDE SEQUENCE</scope>
    <source>
        <strain evidence="1">MPL23</strain>
    </source>
</reference>
<gene>
    <name evidence="1" type="ORF">NM688_g2309</name>
</gene>
<organism evidence="1 2">
    <name type="scientific">Phlebia brevispora</name>
    <dbReference type="NCBI Taxonomy" id="194682"/>
    <lineage>
        <taxon>Eukaryota</taxon>
        <taxon>Fungi</taxon>
        <taxon>Dikarya</taxon>
        <taxon>Basidiomycota</taxon>
        <taxon>Agaricomycotina</taxon>
        <taxon>Agaricomycetes</taxon>
        <taxon>Polyporales</taxon>
        <taxon>Meruliaceae</taxon>
        <taxon>Phlebia</taxon>
    </lineage>
</organism>
<protein>
    <submittedName>
        <fullName evidence="1">Uncharacterized protein</fullName>
    </submittedName>
</protein>
<dbReference type="Proteomes" id="UP001148662">
    <property type="component" value="Unassembled WGS sequence"/>
</dbReference>
<accession>A0ACC1T8R6</accession>
<comment type="caution">
    <text evidence="1">The sequence shown here is derived from an EMBL/GenBank/DDBJ whole genome shotgun (WGS) entry which is preliminary data.</text>
</comment>
<name>A0ACC1T8R6_9APHY</name>
<evidence type="ECO:0000313" key="2">
    <source>
        <dbReference type="Proteomes" id="UP001148662"/>
    </source>
</evidence>
<sequence>MADSDIDQRESGEYCDEDITAFKPIPGDVIPSEVAPGDSTGESAIQEHNMPMVPISKEAKVEAYRHILQYLQARSLTWGGLIEYIADPNSNEASTRRAGFFDDPELVHRVLNYWVSWRNARPSRKIVHDWIMAYVRKQVVREGNKVTKEGILQSRKMVIDESFVLRFNLSNMYEKLRHLCPSMTMLAEAFSRTTRQDRKAKEYENDASKQRHQKRVGSAILTMLGERSQRNSYAKHIVGLYLYATGAQRQAISVLASLGVCSSYPTLAGTKTKLAEDVRASNAAANTSSQLDLSSAEVAGNRSQDQEFEGSDLDEEGEAEETSSEQETGSQCDSNIKAGDEHDDGRQEVQEATSADASRRVSTMLSSNAEDGLLKRLCEACRATTRHIASIRMLGLIYDNINMVFKVAEQRVTQKDTQQNGTCATVFPLYDAKPEDMKTADLLTAHEQAPLLSADDILHTSEEAALYRQCLIHTILRIIVSYGGEQFNKFRSEVARTLPVTDEQIPVHQTDIYPLPAMHIDESSITGNGEVLEAMFQELNQDMSQPEFGEHVRLIGGDQLSLSRVRSLFSHRIGHDHFNHSMANVASMLGLFHGQIHLVCGLILTHWGNSSLGARDPGSLSFHNIILGRKPIVLSSLPPYRTLRDLLFVSAYGRILHNVELIAGKSLAEVAESASFQDLEELAAQVLDRFASGKVVDQLRESNDESESDSEPPLSASDVHDGSTAEGEGKGRDMVFENAVLFLRDALIAREFTDAIKAGDSGRVVLSLKMLALVYRGTGRTKYAQETLFVIHNITHVWPKPLRHIILNNWLVNPTGRANSFVPIDLLQEHNNFWIKVMYAAQGSAASWEWLATISPCIMLLRSLATQMNDTLGSKQGTKHHSPNLDKDIQEIMKSLRMHEVYVYHKEGRPIEGKGGEVKDVIAEGVIRLGSALKEYNTTFERLRARRTVPPLIGPVPVVMARGTPAESLP</sequence>